<dbReference type="OMA" id="AIIRDMA"/>
<dbReference type="RefSeq" id="XP_014255218.1">
    <property type="nucleotide sequence ID" value="XM_014399732.2"/>
</dbReference>
<keyword evidence="1" id="KW-0472">Membrane</keyword>
<name>A0A8I6S3B2_CIMLE</name>
<accession>A0A8I6S3B2</accession>
<dbReference type="Proteomes" id="UP000494040">
    <property type="component" value="Unassembled WGS sequence"/>
</dbReference>
<dbReference type="AlphaFoldDB" id="A0A8I6S3B2"/>
<organism evidence="2 3">
    <name type="scientific">Cimex lectularius</name>
    <name type="common">Bed bug</name>
    <name type="synonym">Acanthia lectularia</name>
    <dbReference type="NCBI Taxonomy" id="79782"/>
    <lineage>
        <taxon>Eukaryota</taxon>
        <taxon>Metazoa</taxon>
        <taxon>Ecdysozoa</taxon>
        <taxon>Arthropoda</taxon>
        <taxon>Hexapoda</taxon>
        <taxon>Insecta</taxon>
        <taxon>Pterygota</taxon>
        <taxon>Neoptera</taxon>
        <taxon>Paraneoptera</taxon>
        <taxon>Hemiptera</taxon>
        <taxon>Heteroptera</taxon>
        <taxon>Panheteroptera</taxon>
        <taxon>Cimicomorpha</taxon>
        <taxon>Cimicidae</taxon>
        <taxon>Cimex</taxon>
    </lineage>
</organism>
<protein>
    <submittedName>
        <fullName evidence="2">Uncharacterized protein</fullName>
    </submittedName>
</protein>
<proteinExistence type="predicted"/>
<dbReference type="EnsemblMetazoa" id="XM_014399732.2">
    <property type="protein sequence ID" value="XP_014255218.1"/>
    <property type="gene ID" value="LOC106669889"/>
</dbReference>
<dbReference type="OrthoDB" id="6606882at2759"/>
<keyword evidence="1" id="KW-1133">Transmembrane helix</keyword>
<reference evidence="2" key="1">
    <citation type="submission" date="2022-01" db="UniProtKB">
        <authorList>
            <consortium name="EnsemblMetazoa"/>
        </authorList>
    </citation>
    <scope>IDENTIFICATION</scope>
</reference>
<evidence type="ECO:0000313" key="2">
    <source>
        <dbReference type="EnsemblMetazoa" id="XP_014255218.1"/>
    </source>
</evidence>
<feature type="transmembrane region" description="Helical" evidence="1">
    <location>
        <begin position="72"/>
        <end position="94"/>
    </location>
</feature>
<dbReference type="GeneID" id="106669889"/>
<keyword evidence="1" id="KW-0812">Transmembrane</keyword>
<feature type="transmembrane region" description="Helical" evidence="1">
    <location>
        <begin position="39"/>
        <end position="60"/>
    </location>
</feature>
<sequence length="182" mass="20459">MSLSADEENALRMRITHFVQPYPSGSLVLSDCDCTSVSYFFISIVLLILGMCISASALGATELKLFSNLGHMWLIGPICVCCGTMIGIKSFLYLRRKNVIKRLIRQRILIRDFQDIVRDSRCSHVLTQRCSHLTASAMTLPPPYEFILSQIALETPPPSYDSALLNMEQPITKVDTYTETTF</sequence>
<evidence type="ECO:0000256" key="1">
    <source>
        <dbReference type="SAM" id="Phobius"/>
    </source>
</evidence>
<keyword evidence="3" id="KW-1185">Reference proteome</keyword>
<dbReference type="KEGG" id="clec:106669889"/>
<evidence type="ECO:0000313" key="3">
    <source>
        <dbReference type="Proteomes" id="UP000494040"/>
    </source>
</evidence>